<evidence type="ECO:0000313" key="3">
    <source>
        <dbReference type="Proteomes" id="UP000326994"/>
    </source>
</evidence>
<organism evidence="2 3">
    <name type="scientific">Patiriisocius marinistellae</name>
    <dbReference type="NCBI Taxonomy" id="2494560"/>
    <lineage>
        <taxon>Bacteria</taxon>
        <taxon>Pseudomonadati</taxon>
        <taxon>Bacteroidota</taxon>
        <taxon>Flavobacteriia</taxon>
        <taxon>Flavobacteriales</taxon>
        <taxon>Flavobacteriaceae</taxon>
        <taxon>Patiriisocius</taxon>
    </lineage>
</organism>
<evidence type="ECO:0000256" key="1">
    <source>
        <dbReference type="SAM" id="SignalP"/>
    </source>
</evidence>
<dbReference type="PROSITE" id="PS51257">
    <property type="entry name" value="PROKAR_LIPOPROTEIN"/>
    <property type="match status" value="1"/>
</dbReference>
<dbReference type="RefSeq" id="WP_151893233.1">
    <property type="nucleotide sequence ID" value="NZ_BKCF01000001.1"/>
</dbReference>
<feature type="chain" id="PRO_5023908767" description="AP2/ERF domain-containing protein" evidence="1">
    <location>
        <begin position="23"/>
        <end position="400"/>
    </location>
</feature>
<name>A0A5J4FZ56_9FLAO</name>
<dbReference type="Proteomes" id="UP000326994">
    <property type="component" value="Unassembled WGS sequence"/>
</dbReference>
<accession>A0A5J4FZ56</accession>
<protein>
    <recommendedName>
        <fullName evidence="4">AP2/ERF domain-containing protein</fullName>
    </recommendedName>
</protein>
<keyword evidence="3" id="KW-1185">Reference proteome</keyword>
<reference evidence="2 3" key="1">
    <citation type="submission" date="2019-08" db="EMBL/GenBank/DDBJ databases">
        <title>Ulvibacter marinistellae sp. nov., isolated from a starfish, Patiria pectinifera.</title>
        <authorList>
            <person name="Kawano K."/>
            <person name="Ushijima N."/>
            <person name="Kihara M."/>
            <person name="Itoh H."/>
        </authorList>
    </citation>
    <scope>NUCLEOTIDE SEQUENCE [LARGE SCALE GENOMIC DNA]</scope>
    <source>
        <strain evidence="2 3">KK4</strain>
    </source>
</reference>
<evidence type="ECO:0000313" key="2">
    <source>
        <dbReference type="EMBL" id="GEQ85305.1"/>
    </source>
</evidence>
<sequence>MKTSRNILLLALIANTMTSCLLGSSTSDQESNYGYEDELAFSNQDNLEQDFDQHTDASFQGQSNTIKNKSIVNLNNGGKKNYVLTDPSTGQSLGTMPIPSSWQPVRNSKEFYLQGPGGVKIYNDMSNFFHYSNDASYNQIIRQNGNQVKPTMTMEQFFNKEFLPMAQKEGAKLINKTPLPSLAQKDKQVDGMFYKGMPEQTHFEAMLTEWIDKDGKPGIIVIKHRVSNYGQGRQSWGYTYSGMDAEKQAYQKAKAAFLHALQNAKLNPQYVQITNQKNRIQSDQITKNHIARMGQIKSYGDAQTKLHQTYSDISDINHKGYMDRSAANSAGHSKYINSINEVQTGTVNGTTYQVDGYANNTWVNQSNEYIQSNDHNYDPNIYGETNNSNWQQMDYNDDGY</sequence>
<dbReference type="OrthoDB" id="5496149at2"/>
<keyword evidence="1" id="KW-0732">Signal</keyword>
<feature type="signal peptide" evidence="1">
    <location>
        <begin position="1"/>
        <end position="22"/>
    </location>
</feature>
<gene>
    <name evidence="2" type="ORF">ULMS_08130</name>
</gene>
<evidence type="ECO:0008006" key="4">
    <source>
        <dbReference type="Google" id="ProtNLM"/>
    </source>
</evidence>
<dbReference type="AlphaFoldDB" id="A0A5J4FZ56"/>
<dbReference type="EMBL" id="BKCF01000001">
    <property type="protein sequence ID" value="GEQ85305.1"/>
    <property type="molecule type" value="Genomic_DNA"/>
</dbReference>
<comment type="caution">
    <text evidence="2">The sequence shown here is derived from an EMBL/GenBank/DDBJ whole genome shotgun (WGS) entry which is preliminary data.</text>
</comment>
<proteinExistence type="predicted"/>